<sequence length="184" mass="21661">MDNENPQYVGIDEQFGSNRQNFDKEEASKRNLWFIPVCDRDHWYLYALNIAKKKLWVLDSLHSEPFDDIRRKVDEYSGKIIHDMVKVAIPSFMHTSEGFECEYADVPKQPNKHDCGIFIILFMERWNEGSSLPSAARKRILQNRNKIKEVKTPFTAANTTEITRRAEKFAAEKAYQRRKKTSKK</sequence>
<organism evidence="6 7">
    <name type="scientific">Stylosanthes scabra</name>
    <dbReference type="NCBI Taxonomy" id="79078"/>
    <lineage>
        <taxon>Eukaryota</taxon>
        <taxon>Viridiplantae</taxon>
        <taxon>Streptophyta</taxon>
        <taxon>Embryophyta</taxon>
        <taxon>Tracheophyta</taxon>
        <taxon>Spermatophyta</taxon>
        <taxon>Magnoliopsida</taxon>
        <taxon>eudicotyledons</taxon>
        <taxon>Gunneridae</taxon>
        <taxon>Pentapetalae</taxon>
        <taxon>rosids</taxon>
        <taxon>fabids</taxon>
        <taxon>Fabales</taxon>
        <taxon>Fabaceae</taxon>
        <taxon>Papilionoideae</taxon>
        <taxon>50 kb inversion clade</taxon>
        <taxon>dalbergioids sensu lato</taxon>
        <taxon>Dalbergieae</taxon>
        <taxon>Pterocarpus clade</taxon>
        <taxon>Stylosanthes</taxon>
    </lineage>
</organism>
<reference evidence="6 7" key="1">
    <citation type="journal article" date="2023" name="Plants (Basel)">
        <title>Bridging the Gap: Combining Genomics and Transcriptomics Approaches to Understand Stylosanthes scabra, an Orphan Legume from the Brazilian Caatinga.</title>
        <authorList>
            <person name="Ferreira-Neto J.R.C."/>
            <person name="da Silva M.D."/>
            <person name="Binneck E."/>
            <person name="de Melo N.F."/>
            <person name="da Silva R.H."/>
            <person name="de Melo A.L.T.M."/>
            <person name="Pandolfi V."/>
            <person name="Bustamante F.O."/>
            <person name="Brasileiro-Vidal A.C."/>
            <person name="Benko-Iseppon A.M."/>
        </authorList>
    </citation>
    <scope>NUCLEOTIDE SEQUENCE [LARGE SCALE GENOMIC DNA]</scope>
    <source>
        <tissue evidence="6">Leaves</tissue>
    </source>
</reference>
<comment type="caution">
    <text evidence="6">The sequence shown here is derived from an EMBL/GenBank/DDBJ whole genome shotgun (WGS) entry which is preliminary data.</text>
</comment>
<accession>A0ABU6UK77</accession>
<evidence type="ECO:0000259" key="5">
    <source>
        <dbReference type="PROSITE" id="PS50600"/>
    </source>
</evidence>
<dbReference type="PANTHER" id="PTHR12606:SF136">
    <property type="entry name" value="ULP1 PROTEASE FAMILY PROTEIN"/>
    <property type="match status" value="1"/>
</dbReference>
<keyword evidence="7" id="KW-1185">Reference proteome</keyword>
<dbReference type="PROSITE" id="PS50600">
    <property type="entry name" value="ULP_PROTEASE"/>
    <property type="match status" value="1"/>
</dbReference>
<dbReference type="PANTHER" id="PTHR12606">
    <property type="entry name" value="SENTRIN/SUMO-SPECIFIC PROTEASE"/>
    <property type="match status" value="1"/>
</dbReference>
<proteinExistence type="inferred from homology"/>
<evidence type="ECO:0000256" key="3">
    <source>
        <dbReference type="ARBA" id="ARBA00022801"/>
    </source>
</evidence>
<gene>
    <name evidence="6" type="ORF">PIB30_052495</name>
</gene>
<keyword evidence="2" id="KW-0645">Protease</keyword>
<dbReference type="InterPro" id="IPR038765">
    <property type="entry name" value="Papain-like_cys_pep_sf"/>
</dbReference>
<evidence type="ECO:0000256" key="2">
    <source>
        <dbReference type="ARBA" id="ARBA00022670"/>
    </source>
</evidence>
<evidence type="ECO:0000256" key="1">
    <source>
        <dbReference type="ARBA" id="ARBA00005234"/>
    </source>
</evidence>
<protein>
    <recommendedName>
        <fullName evidence="5">Ubiquitin-like protease family profile domain-containing protein</fullName>
    </recommendedName>
</protein>
<dbReference type="Proteomes" id="UP001341840">
    <property type="component" value="Unassembled WGS sequence"/>
</dbReference>
<feature type="domain" description="Ubiquitin-like protease family profile" evidence="5">
    <location>
        <begin position="1"/>
        <end position="126"/>
    </location>
</feature>
<comment type="similarity">
    <text evidence="1">Belongs to the peptidase C48 family.</text>
</comment>
<keyword evidence="4" id="KW-0788">Thiol protease</keyword>
<name>A0ABU6UK77_9FABA</name>
<evidence type="ECO:0000256" key="4">
    <source>
        <dbReference type="ARBA" id="ARBA00022807"/>
    </source>
</evidence>
<keyword evidence="3" id="KW-0378">Hydrolase</keyword>
<dbReference type="Pfam" id="PF02902">
    <property type="entry name" value="Peptidase_C48"/>
    <property type="match status" value="1"/>
</dbReference>
<evidence type="ECO:0000313" key="7">
    <source>
        <dbReference type="Proteomes" id="UP001341840"/>
    </source>
</evidence>
<dbReference type="InterPro" id="IPR003653">
    <property type="entry name" value="Peptidase_C48_C"/>
</dbReference>
<dbReference type="SUPFAM" id="SSF54001">
    <property type="entry name" value="Cysteine proteinases"/>
    <property type="match status" value="1"/>
</dbReference>
<dbReference type="EMBL" id="JASCZI010121210">
    <property type="protein sequence ID" value="MED6160556.1"/>
    <property type="molecule type" value="Genomic_DNA"/>
</dbReference>
<dbReference type="Gene3D" id="3.40.395.10">
    <property type="entry name" value="Adenoviral Proteinase, Chain A"/>
    <property type="match status" value="1"/>
</dbReference>
<evidence type="ECO:0000313" key="6">
    <source>
        <dbReference type="EMBL" id="MED6160556.1"/>
    </source>
</evidence>